<gene>
    <name evidence="2" type="ORF">R3P38DRAFT_2822385</name>
</gene>
<name>A0AAW0EHE8_9AGAR</name>
<feature type="compositionally biased region" description="Polar residues" evidence="1">
    <location>
        <begin position="106"/>
        <end position="116"/>
    </location>
</feature>
<feature type="region of interest" description="Disordered" evidence="1">
    <location>
        <begin position="166"/>
        <end position="212"/>
    </location>
</feature>
<feature type="region of interest" description="Disordered" evidence="1">
    <location>
        <begin position="1"/>
        <end position="58"/>
    </location>
</feature>
<dbReference type="Proteomes" id="UP001362999">
    <property type="component" value="Unassembled WGS sequence"/>
</dbReference>
<reference evidence="2 3" key="1">
    <citation type="journal article" date="2024" name="J Genomics">
        <title>Draft genome sequencing and assembly of Favolaschia claudopus CIRM-BRFM 2984 isolated from oak limbs.</title>
        <authorList>
            <person name="Navarro D."/>
            <person name="Drula E."/>
            <person name="Chaduli D."/>
            <person name="Cazenave R."/>
            <person name="Ahrendt S."/>
            <person name="Wang J."/>
            <person name="Lipzen A."/>
            <person name="Daum C."/>
            <person name="Barry K."/>
            <person name="Grigoriev I.V."/>
            <person name="Favel A."/>
            <person name="Rosso M.N."/>
            <person name="Martin F."/>
        </authorList>
    </citation>
    <scope>NUCLEOTIDE SEQUENCE [LARGE SCALE GENOMIC DNA]</scope>
    <source>
        <strain evidence="2 3">CIRM-BRFM 2984</strain>
    </source>
</reference>
<keyword evidence="3" id="KW-1185">Reference proteome</keyword>
<feature type="region of interest" description="Disordered" evidence="1">
    <location>
        <begin position="73"/>
        <end position="131"/>
    </location>
</feature>
<feature type="compositionally biased region" description="Basic and acidic residues" evidence="1">
    <location>
        <begin position="42"/>
        <end position="57"/>
    </location>
</feature>
<dbReference type="AlphaFoldDB" id="A0AAW0EHE8"/>
<evidence type="ECO:0000313" key="3">
    <source>
        <dbReference type="Proteomes" id="UP001362999"/>
    </source>
</evidence>
<sequence>MDESWQPSGGIPDSASAYAGTCDNFQDQEYSLGDDRDDDERWQESESGHELHSKDAGSCDVAEDILHAILVAQVDAENEQNEDTQADSQQPCSEDAGGLEADLNIANPSAPFSSDSTYERISRPSLPHGPSSFAVRVQKKLELAATTRLSIGATTSPLDINAIAAPESSSTCERDDLTNSGVSSHQEFSDSGTPACASNPSISKSTSLSESQAIGVNPDTAVAGMATFPVAARPAAHRNHSLEQIKEQLKPRRPLIAAGMSSAGSVKDKIRELEERVRATEGY</sequence>
<feature type="compositionally biased region" description="Polar residues" evidence="1">
    <location>
        <begin position="178"/>
        <end position="212"/>
    </location>
</feature>
<organism evidence="2 3">
    <name type="scientific">Favolaschia claudopus</name>
    <dbReference type="NCBI Taxonomy" id="2862362"/>
    <lineage>
        <taxon>Eukaryota</taxon>
        <taxon>Fungi</taxon>
        <taxon>Dikarya</taxon>
        <taxon>Basidiomycota</taxon>
        <taxon>Agaricomycotina</taxon>
        <taxon>Agaricomycetes</taxon>
        <taxon>Agaricomycetidae</taxon>
        <taxon>Agaricales</taxon>
        <taxon>Marasmiineae</taxon>
        <taxon>Mycenaceae</taxon>
        <taxon>Favolaschia</taxon>
    </lineage>
</organism>
<evidence type="ECO:0000256" key="1">
    <source>
        <dbReference type="SAM" id="MobiDB-lite"/>
    </source>
</evidence>
<feature type="compositionally biased region" description="Acidic residues" evidence="1">
    <location>
        <begin position="76"/>
        <end position="85"/>
    </location>
</feature>
<evidence type="ECO:0000313" key="2">
    <source>
        <dbReference type="EMBL" id="KAK7064095.1"/>
    </source>
</evidence>
<accession>A0AAW0EHE8</accession>
<protein>
    <submittedName>
        <fullName evidence="2">Uncharacterized protein</fullName>
    </submittedName>
</protein>
<dbReference type="EMBL" id="JAWWNJ010000001">
    <property type="protein sequence ID" value="KAK7064095.1"/>
    <property type="molecule type" value="Genomic_DNA"/>
</dbReference>
<comment type="caution">
    <text evidence="2">The sequence shown here is derived from an EMBL/GenBank/DDBJ whole genome shotgun (WGS) entry which is preliminary data.</text>
</comment>
<proteinExistence type="predicted"/>